<evidence type="ECO:0000256" key="2">
    <source>
        <dbReference type="ARBA" id="ARBA00022737"/>
    </source>
</evidence>
<feature type="repeat" description="PPR" evidence="3">
    <location>
        <begin position="225"/>
        <end position="259"/>
    </location>
</feature>
<dbReference type="NCBIfam" id="TIGR00756">
    <property type="entry name" value="PPR"/>
    <property type="match status" value="11"/>
</dbReference>
<evidence type="ECO:0000256" key="1">
    <source>
        <dbReference type="ARBA" id="ARBA00007626"/>
    </source>
</evidence>
<evidence type="ECO:0000256" key="3">
    <source>
        <dbReference type="PROSITE-ProRule" id="PRU00708"/>
    </source>
</evidence>
<feature type="repeat" description="PPR" evidence="3">
    <location>
        <begin position="571"/>
        <end position="605"/>
    </location>
</feature>
<dbReference type="PROSITE" id="PS51375">
    <property type="entry name" value="PPR"/>
    <property type="match status" value="10"/>
</dbReference>
<dbReference type="PANTHER" id="PTHR46128:SF211">
    <property type="entry name" value="PENTACOTRIPEPTIDE-REPEAT REGION OF PRORP DOMAIN-CONTAINING PROTEIN"/>
    <property type="match status" value="1"/>
</dbReference>
<dbReference type="Pfam" id="PF01535">
    <property type="entry name" value="PPR"/>
    <property type="match status" value="4"/>
</dbReference>
<dbReference type="PANTHER" id="PTHR46128">
    <property type="entry name" value="MITOCHONDRIAL GROUP I INTRON SPLICING FACTOR CCM1"/>
    <property type="match status" value="1"/>
</dbReference>
<dbReference type="InterPro" id="IPR002885">
    <property type="entry name" value="PPR_rpt"/>
</dbReference>
<accession>A0ABD3J708</accession>
<dbReference type="Proteomes" id="UP001634007">
    <property type="component" value="Unassembled WGS sequence"/>
</dbReference>
<dbReference type="EMBL" id="JBJKBG010000009">
    <property type="protein sequence ID" value="KAL3723620.1"/>
    <property type="molecule type" value="Genomic_DNA"/>
</dbReference>
<evidence type="ECO:0000313" key="5">
    <source>
        <dbReference type="EMBL" id="KAL3723620.1"/>
    </source>
</evidence>
<dbReference type="InterPro" id="IPR011990">
    <property type="entry name" value="TPR-like_helical_dom_sf"/>
</dbReference>
<reference evidence="5 6" key="1">
    <citation type="submission" date="2024-11" db="EMBL/GenBank/DDBJ databases">
        <title>Chromosome-level genome assembly of Eucalyptus globulus Labill. provides insights into its genome evolution.</title>
        <authorList>
            <person name="Li X."/>
        </authorList>
    </citation>
    <scope>NUCLEOTIDE SEQUENCE [LARGE SCALE GENOMIC DNA]</scope>
    <source>
        <strain evidence="5">CL2024</strain>
        <tissue evidence="5">Fresh tender leaves</tissue>
    </source>
</reference>
<gene>
    <name evidence="5" type="ORF">ACJRO7_035746</name>
</gene>
<feature type="repeat" description="PPR" evidence="3">
    <location>
        <begin position="536"/>
        <end position="570"/>
    </location>
</feature>
<feature type="repeat" description="PPR" evidence="3">
    <location>
        <begin position="396"/>
        <end position="430"/>
    </location>
</feature>
<evidence type="ECO:0000313" key="6">
    <source>
        <dbReference type="Proteomes" id="UP001634007"/>
    </source>
</evidence>
<name>A0ABD3J708_EUCGL</name>
<dbReference type="Pfam" id="PF13812">
    <property type="entry name" value="PPR_3"/>
    <property type="match status" value="1"/>
</dbReference>
<keyword evidence="6" id="KW-1185">Reference proteome</keyword>
<comment type="caution">
    <text evidence="5">The sequence shown here is derived from an EMBL/GenBank/DDBJ whole genome shotgun (WGS) entry which is preliminary data.</text>
</comment>
<evidence type="ECO:0000256" key="4">
    <source>
        <dbReference type="SAM" id="MobiDB-lite"/>
    </source>
</evidence>
<dbReference type="Pfam" id="PF12854">
    <property type="entry name" value="PPR_1"/>
    <property type="match status" value="2"/>
</dbReference>
<keyword evidence="2" id="KW-0677">Repeat</keyword>
<feature type="repeat" description="PPR" evidence="3">
    <location>
        <begin position="326"/>
        <end position="360"/>
    </location>
</feature>
<protein>
    <recommendedName>
        <fullName evidence="7">Pentatricopeptide repeat-containing protein</fullName>
    </recommendedName>
</protein>
<dbReference type="Pfam" id="PF13041">
    <property type="entry name" value="PPR_2"/>
    <property type="match status" value="3"/>
</dbReference>
<feature type="repeat" description="PPR" evidence="3">
    <location>
        <begin position="120"/>
        <end position="154"/>
    </location>
</feature>
<feature type="repeat" description="PPR" evidence="3">
    <location>
        <begin position="291"/>
        <end position="325"/>
    </location>
</feature>
<sequence length="663" mass="73665">MPKFLSSPKASIFFSALSKQRFLLTFHPRPISSSSSSSPHSSTRPFSPVPSDQHVARLILDQKTPSLALETFEWASKIPNFTHSQSTYRALIHKLCAFRRFDTAQQLLDGMPSSIGSPPDESIFLTIVRGLGRARRIREAIKVLDLVRKFGEEPSLKVYNAILDVLVKEDIDLARGFYRAKMMEGGVQGDEYTFGILMKGLCLTNRIAEGFKLLQAMKSGVVKPNTVIYNTLLHALCKNGKVGRARSLMNEMEEPNDVTFNILISGYCNEENLVQALVLLEKSLGSGFVPDAVTVTKVLRLLCSVGRVMEAVDVLERVENKGGPVDVVAYNTLVKGFCGIRKVKVGQRLLEEMERKGCLPNADTYNLLISGYCDSGMMDLALDTFNDMKTDGISWNFATFDALIRGLCSGGRMDDGFKILELMEENKSGSGGRITPYNSILYGLYKENRPNEALEFMIKMERLFPRAVDRYLKILGLCREGRSGDAKMVYDQMIGEGGFPNVLVYGSLIHGLSWDGNVRDAFELMNEMIGQGYFPVASTFNALISGLCRQGKIGSALKLIEDVIKRGCKPNAESYRPLVDAFCRKGDPDVGFKLLSQMVEMGIAPDHSIWNSLLLSFSREATSSMKDDMCRNTLRSYAFLTGSAFLFLYDHRGGPSMADEWVG</sequence>
<feature type="repeat" description="PPR" evidence="3">
    <location>
        <begin position="190"/>
        <end position="224"/>
    </location>
</feature>
<evidence type="ECO:0008006" key="7">
    <source>
        <dbReference type="Google" id="ProtNLM"/>
    </source>
</evidence>
<dbReference type="InterPro" id="IPR050872">
    <property type="entry name" value="PPR_P_subfamily"/>
</dbReference>
<feature type="compositionally biased region" description="Low complexity" evidence="4">
    <location>
        <begin position="30"/>
        <end position="46"/>
    </location>
</feature>
<feature type="repeat" description="PPR" evidence="3">
    <location>
        <begin position="501"/>
        <end position="535"/>
    </location>
</feature>
<feature type="repeat" description="PPR" evidence="3">
    <location>
        <begin position="361"/>
        <end position="395"/>
    </location>
</feature>
<dbReference type="AlphaFoldDB" id="A0ABD3J708"/>
<comment type="similarity">
    <text evidence="1">Belongs to the PPR family. P subfamily.</text>
</comment>
<organism evidence="5 6">
    <name type="scientific">Eucalyptus globulus</name>
    <name type="common">Tasmanian blue gum</name>
    <dbReference type="NCBI Taxonomy" id="34317"/>
    <lineage>
        <taxon>Eukaryota</taxon>
        <taxon>Viridiplantae</taxon>
        <taxon>Streptophyta</taxon>
        <taxon>Embryophyta</taxon>
        <taxon>Tracheophyta</taxon>
        <taxon>Spermatophyta</taxon>
        <taxon>Magnoliopsida</taxon>
        <taxon>eudicotyledons</taxon>
        <taxon>Gunneridae</taxon>
        <taxon>Pentapetalae</taxon>
        <taxon>rosids</taxon>
        <taxon>malvids</taxon>
        <taxon>Myrtales</taxon>
        <taxon>Myrtaceae</taxon>
        <taxon>Myrtoideae</taxon>
        <taxon>Eucalypteae</taxon>
        <taxon>Eucalyptus</taxon>
    </lineage>
</organism>
<dbReference type="Gene3D" id="1.25.40.10">
    <property type="entry name" value="Tetratricopeptide repeat domain"/>
    <property type="match status" value="6"/>
</dbReference>
<proteinExistence type="inferred from homology"/>
<feature type="region of interest" description="Disordered" evidence="4">
    <location>
        <begin position="30"/>
        <end position="50"/>
    </location>
</feature>